<proteinExistence type="predicted"/>
<dbReference type="RefSeq" id="WP_032235051.1">
    <property type="nucleotide sequence ID" value="NZ_JAGFGF010000003.1"/>
</dbReference>
<protein>
    <submittedName>
        <fullName evidence="2">Uncharacterized protein</fullName>
    </submittedName>
</protein>
<accession>A0AAW7VHY5</accession>
<name>A0AAW7VHY5_ECOLX</name>
<evidence type="ECO:0000313" key="3">
    <source>
        <dbReference type="Proteomes" id="UP001174465"/>
    </source>
</evidence>
<comment type="caution">
    <text evidence="2">The sequence shown here is derived from an EMBL/GenBank/DDBJ whole genome shotgun (WGS) entry which is preliminary data.</text>
</comment>
<feature type="region of interest" description="Disordered" evidence="1">
    <location>
        <begin position="22"/>
        <end position="46"/>
    </location>
</feature>
<reference evidence="2" key="1">
    <citation type="submission" date="2023-07" db="EMBL/GenBank/DDBJ databases">
        <title>High risk of intestinal colonization with ESBL-producing Escherichia coli among soldiers of military contingents in specific geographic regions.</title>
        <authorList>
            <person name="Literacka E."/>
        </authorList>
    </citation>
    <scope>NUCLEOTIDE SEQUENCE</scope>
    <source>
        <strain evidence="2">33</strain>
    </source>
</reference>
<dbReference type="Proteomes" id="UP001174465">
    <property type="component" value="Unassembled WGS sequence"/>
</dbReference>
<feature type="compositionally biased region" description="Polar residues" evidence="1">
    <location>
        <begin position="29"/>
        <end position="38"/>
    </location>
</feature>
<sequence>MTKITKNKLVFTINNRREREPGILPVIEMTTTASTDRNIQQEEEEEEGDLKGVIIVTTRWRKIIVIIDAFSGIPCITPKTRQASVLLVDADSVSTYPFRR</sequence>
<gene>
    <name evidence="2" type="ORF">Q2V64_21850</name>
</gene>
<organism evidence="2 3">
    <name type="scientific">Escherichia coli</name>
    <dbReference type="NCBI Taxonomy" id="562"/>
    <lineage>
        <taxon>Bacteria</taxon>
        <taxon>Pseudomonadati</taxon>
        <taxon>Pseudomonadota</taxon>
        <taxon>Gammaproteobacteria</taxon>
        <taxon>Enterobacterales</taxon>
        <taxon>Enterobacteriaceae</taxon>
        <taxon>Escherichia</taxon>
    </lineage>
</organism>
<dbReference type="AlphaFoldDB" id="A0AAW7VHY5"/>
<evidence type="ECO:0000313" key="2">
    <source>
        <dbReference type="EMBL" id="MDO2732355.1"/>
    </source>
</evidence>
<dbReference type="EMBL" id="JAUKZB010000020">
    <property type="protein sequence ID" value="MDO2732355.1"/>
    <property type="molecule type" value="Genomic_DNA"/>
</dbReference>
<evidence type="ECO:0000256" key="1">
    <source>
        <dbReference type="SAM" id="MobiDB-lite"/>
    </source>
</evidence>